<sequence>MSDLAENLTFSPLPPTPQARLGEQQPVRHEVASVKTIGKSQFPNAIFLKLLRIPTFFLKL</sequence>
<accession>D6TIC5</accession>
<feature type="region of interest" description="Disordered" evidence="1">
    <location>
        <begin position="1"/>
        <end position="25"/>
    </location>
</feature>
<keyword evidence="3" id="KW-1185">Reference proteome</keyword>
<name>D6TIC5_KTERA</name>
<comment type="caution">
    <text evidence="2">The sequence shown here is derived from an EMBL/GenBank/DDBJ whole genome shotgun (WGS) entry which is preliminary data.</text>
</comment>
<evidence type="ECO:0000256" key="1">
    <source>
        <dbReference type="SAM" id="MobiDB-lite"/>
    </source>
</evidence>
<dbReference type="AlphaFoldDB" id="D6TIC5"/>
<reference evidence="2 3" key="1">
    <citation type="journal article" date="2011" name="Stand. Genomic Sci.">
        <title>Non-contiguous finished genome sequence and contextual data of the filamentous soil bacterium Ktedonobacter racemifer type strain (SOSP1-21).</title>
        <authorList>
            <person name="Chang Y.J."/>
            <person name="Land M."/>
            <person name="Hauser L."/>
            <person name="Chertkov O."/>
            <person name="Del Rio T.G."/>
            <person name="Nolan M."/>
            <person name="Copeland A."/>
            <person name="Tice H."/>
            <person name="Cheng J.F."/>
            <person name="Lucas S."/>
            <person name="Han C."/>
            <person name="Goodwin L."/>
            <person name="Pitluck S."/>
            <person name="Ivanova N."/>
            <person name="Ovchinikova G."/>
            <person name="Pati A."/>
            <person name="Chen A."/>
            <person name="Palaniappan K."/>
            <person name="Mavromatis K."/>
            <person name="Liolios K."/>
            <person name="Brettin T."/>
            <person name="Fiebig A."/>
            <person name="Rohde M."/>
            <person name="Abt B."/>
            <person name="Goker M."/>
            <person name="Detter J.C."/>
            <person name="Woyke T."/>
            <person name="Bristow J."/>
            <person name="Eisen J.A."/>
            <person name="Markowitz V."/>
            <person name="Hugenholtz P."/>
            <person name="Kyrpides N.C."/>
            <person name="Klenk H.P."/>
            <person name="Lapidus A."/>
        </authorList>
    </citation>
    <scope>NUCLEOTIDE SEQUENCE [LARGE SCALE GENOMIC DNA]</scope>
    <source>
        <strain evidence="3">DSM 44963</strain>
    </source>
</reference>
<gene>
    <name evidence="2" type="ORF">Krac_10724</name>
</gene>
<proteinExistence type="predicted"/>
<protein>
    <submittedName>
        <fullName evidence="2">Uncharacterized protein</fullName>
    </submittedName>
</protein>
<evidence type="ECO:0000313" key="2">
    <source>
        <dbReference type="EMBL" id="EFH89182.1"/>
    </source>
</evidence>
<dbReference type="STRING" id="485913.Krac_10724"/>
<dbReference type="EMBL" id="ADVG01000001">
    <property type="protein sequence ID" value="EFH89182.1"/>
    <property type="molecule type" value="Genomic_DNA"/>
</dbReference>
<evidence type="ECO:0000313" key="3">
    <source>
        <dbReference type="Proteomes" id="UP000004508"/>
    </source>
</evidence>
<organism evidence="2 3">
    <name type="scientific">Ktedonobacter racemifer DSM 44963</name>
    <dbReference type="NCBI Taxonomy" id="485913"/>
    <lineage>
        <taxon>Bacteria</taxon>
        <taxon>Bacillati</taxon>
        <taxon>Chloroflexota</taxon>
        <taxon>Ktedonobacteria</taxon>
        <taxon>Ktedonobacterales</taxon>
        <taxon>Ktedonobacteraceae</taxon>
        <taxon>Ktedonobacter</taxon>
    </lineage>
</organism>
<dbReference type="Proteomes" id="UP000004508">
    <property type="component" value="Unassembled WGS sequence"/>
</dbReference>
<dbReference type="InParanoid" id="D6TIC5"/>